<comment type="caution">
    <text evidence="2">The sequence shown here is derived from an EMBL/GenBank/DDBJ whole genome shotgun (WGS) entry which is preliminary data.</text>
</comment>
<dbReference type="Proteomes" id="UP000192578">
    <property type="component" value="Unassembled WGS sequence"/>
</dbReference>
<dbReference type="InterPro" id="IPR008030">
    <property type="entry name" value="NmrA-like"/>
</dbReference>
<dbReference type="PANTHER" id="PTHR43162:SF1">
    <property type="entry name" value="PRESTALK A DIFFERENTIATION PROTEIN A"/>
    <property type="match status" value="1"/>
</dbReference>
<reference evidence="3" key="1">
    <citation type="submission" date="2017-01" db="EMBL/GenBank/DDBJ databases">
        <title>Comparative genomics of anhydrobiosis in the tardigrade Hypsibius dujardini.</title>
        <authorList>
            <person name="Yoshida Y."/>
            <person name="Koutsovoulos G."/>
            <person name="Laetsch D."/>
            <person name="Stevens L."/>
            <person name="Kumar S."/>
            <person name="Horikawa D."/>
            <person name="Ishino K."/>
            <person name="Komine S."/>
            <person name="Tomita M."/>
            <person name="Blaxter M."/>
            <person name="Arakawa K."/>
        </authorList>
    </citation>
    <scope>NUCLEOTIDE SEQUENCE [LARGE SCALE GENOMIC DNA]</scope>
    <source>
        <strain evidence="3">Z151</strain>
    </source>
</reference>
<proteinExistence type="predicted"/>
<dbReference type="Pfam" id="PF05368">
    <property type="entry name" value="NmrA"/>
    <property type="match status" value="1"/>
</dbReference>
<name>A0A1W0WC30_HYPEX</name>
<dbReference type="EMBL" id="MTYJ01000137">
    <property type="protein sequence ID" value="OQV12740.1"/>
    <property type="molecule type" value="Genomic_DNA"/>
</dbReference>
<feature type="domain" description="NmrA-like" evidence="1">
    <location>
        <begin position="6"/>
        <end position="226"/>
    </location>
</feature>
<evidence type="ECO:0000259" key="1">
    <source>
        <dbReference type="Pfam" id="PF05368"/>
    </source>
</evidence>
<dbReference type="AlphaFoldDB" id="A0A1W0WC30"/>
<protein>
    <recommendedName>
        <fullName evidence="1">NmrA-like domain-containing protein</fullName>
    </recommendedName>
</protein>
<keyword evidence="3" id="KW-1185">Reference proteome</keyword>
<gene>
    <name evidence="2" type="ORF">BV898_12971</name>
</gene>
<organism evidence="2 3">
    <name type="scientific">Hypsibius exemplaris</name>
    <name type="common">Freshwater tardigrade</name>
    <dbReference type="NCBI Taxonomy" id="2072580"/>
    <lineage>
        <taxon>Eukaryota</taxon>
        <taxon>Metazoa</taxon>
        <taxon>Ecdysozoa</taxon>
        <taxon>Tardigrada</taxon>
        <taxon>Eutardigrada</taxon>
        <taxon>Parachela</taxon>
        <taxon>Hypsibioidea</taxon>
        <taxon>Hypsibiidae</taxon>
        <taxon>Hypsibius</taxon>
    </lineage>
</organism>
<dbReference type="OrthoDB" id="300709at2759"/>
<evidence type="ECO:0000313" key="2">
    <source>
        <dbReference type="EMBL" id="OQV12740.1"/>
    </source>
</evidence>
<evidence type="ECO:0000313" key="3">
    <source>
        <dbReference type="Proteomes" id="UP000192578"/>
    </source>
</evidence>
<dbReference type="InterPro" id="IPR036291">
    <property type="entry name" value="NAD(P)-bd_dom_sf"/>
</dbReference>
<dbReference type="Gene3D" id="3.90.25.10">
    <property type="entry name" value="UDP-galactose 4-epimerase, domain 1"/>
    <property type="match status" value="1"/>
</dbReference>
<dbReference type="Gene3D" id="3.40.50.720">
    <property type="entry name" value="NAD(P)-binding Rossmann-like Domain"/>
    <property type="match status" value="1"/>
</dbReference>
<dbReference type="PANTHER" id="PTHR43162">
    <property type="match status" value="1"/>
</dbReference>
<dbReference type="InterPro" id="IPR051604">
    <property type="entry name" value="Ergot_Alk_Oxidoreductase"/>
</dbReference>
<sequence>MPSEGKPTVLIIGSTGKIGQLVVKELEQHAKILTVRLSARKKEQVDKWKKEGRDAVFLDLDEPSTFAEALFGVERVFLCTGYTVAMLTQCKTVTDAARRANVQHIVHMGAFSDGQAIDPHYVWHELVESYIKASGIAWTNLHPNVFMENVFAPNFSENKNVIDFYGGNRVGWIAVSDIAKVAAVCLREGPEKHAGKDYWLSSETFNMREVADLLGGALGKKFGYALKSPDTDFEKYLGQSGIERWYLDGLRIWFKLVCSGEMGYIGTVRDDVPFVTGQPSLKLKDWIAQHKEVLLQTFKD</sequence>
<accession>A0A1W0WC30</accession>
<dbReference type="SUPFAM" id="SSF51735">
    <property type="entry name" value="NAD(P)-binding Rossmann-fold domains"/>
    <property type="match status" value="1"/>
</dbReference>